<keyword evidence="6" id="KW-1185">Reference proteome</keyword>
<evidence type="ECO:0000313" key="5">
    <source>
        <dbReference type="EMBL" id="TKI08042.1"/>
    </source>
</evidence>
<dbReference type="PANTHER" id="PTHR43280:SF10">
    <property type="entry name" value="REGULATORY PROTEIN POCR"/>
    <property type="match status" value="1"/>
</dbReference>
<dbReference type="PRINTS" id="PR00032">
    <property type="entry name" value="HTHARAC"/>
</dbReference>
<name>A0ABY2SPM1_9HYPH</name>
<dbReference type="NCBIfam" id="NF047788">
    <property type="entry name" value="TransRegPocR"/>
    <property type="match status" value="1"/>
</dbReference>
<gene>
    <name evidence="5" type="ORF">FCN80_02490</name>
</gene>
<dbReference type="Pfam" id="PF12833">
    <property type="entry name" value="HTH_18"/>
    <property type="match status" value="1"/>
</dbReference>
<dbReference type="SUPFAM" id="SSF46689">
    <property type="entry name" value="Homeodomain-like"/>
    <property type="match status" value="2"/>
</dbReference>
<dbReference type="EMBL" id="SZPQ01000002">
    <property type="protein sequence ID" value="TKI08042.1"/>
    <property type="molecule type" value="Genomic_DNA"/>
</dbReference>
<reference evidence="5 6" key="1">
    <citation type="submission" date="2019-04" db="EMBL/GenBank/DDBJ databases">
        <authorList>
            <person name="Li M."/>
            <person name="Gao C."/>
        </authorList>
    </citation>
    <scope>NUCLEOTIDE SEQUENCE [LARGE SCALE GENOMIC DNA]</scope>
    <source>
        <strain evidence="5 6">BGMRC 2031</strain>
    </source>
</reference>
<keyword evidence="3" id="KW-0804">Transcription</keyword>
<dbReference type="PROSITE" id="PS00041">
    <property type="entry name" value="HTH_ARAC_FAMILY_1"/>
    <property type="match status" value="1"/>
</dbReference>
<evidence type="ECO:0000256" key="1">
    <source>
        <dbReference type="ARBA" id="ARBA00023015"/>
    </source>
</evidence>
<evidence type="ECO:0000313" key="6">
    <source>
        <dbReference type="Proteomes" id="UP000305202"/>
    </source>
</evidence>
<evidence type="ECO:0000256" key="3">
    <source>
        <dbReference type="ARBA" id="ARBA00023163"/>
    </source>
</evidence>
<dbReference type="Pfam" id="PF10114">
    <property type="entry name" value="PocR"/>
    <property type="match status" value="1"/>
</dbReference>
<dbReference type="InterPro" id="IPR018062">
    <property type="entry name" value="HTH_AraC-typ_CS"/>
</dbReference>
<organism evidence="5 6">
    <name type="scientific">Martelella alba</name>
    <dbReference type="NCBI Taxonomy" id="2590451"/>
    <lineage>
        <taxon>Bacteria</taxon>
        <taxon>Pseudomonadati</taxon>
        <taxon>Pseudomonadota</taxon>
        <taxon>Alphaproteobacteria</taxon>
        <taxon>Hyphomicrobiales</taxon>
        <taxon>Aurantimonadaceae</taxon>
        <taxon>Martelella</taxon>
    </lineage>
</organism>
<evidence type="ECO:0000259" key="4">
    <source>
        <dbReference type="PROSITE" id="PS01124"/>
    </source>
</evidence>
<evidence type="ECO:0000256" key="2">
    <source>
        <dbReference type="ARBA" id="ARBA00023125"/>
    </source>
</evidence>
<comment type="caution">
    <text evidence="5">The sequence shown here is derived from an EMBL/GenBank/DDBJ whole genome shotgun (WGS) entry which is preliminary data.</text>
</comment>
<accession>A0ABY2SPM1</accession>
<dbReference type="Proteomes" id="UP000305202">
    <property type="component" value="Unassembled WGS sequence"/>
</dbReference>
<dbReference type="InterPro" id="IPR020449">
    <property type="entry name" value="Tscrpt_reg_AraC-type_HTH"/>
</dbReference>
<proteinExistence type="predicted"/>
<dbReference type="PROSITE" id="PS01124">
    <property type="entry name" value="HTH_ARAC_FAMILY_2"/>
    <property type="match status" value="1"/>
</dbReference>
<dbReference type="InterPro" id="IPR018060">
    <property type="entry name" value="HTH_AraC"/>
</dbReference>
<sequence>MNSSSFMDSELINKIAQDFAKATNLAVVVVNIHGEEVSELYNFTPFCQMMRQDPEMSRRCRMSDRCGGLEASKSNQPCIYRCHAGLTDFSIPLLISGHLVGFVLCGQVRVHDTVVLPSVQDCTSSAWRKDNQFTTHFEKIPVVDFDRLISSAELLKMIVDNYLKQQLEVVVFKDHAAAPPRRALVPSQHDGKMKKALRYIEGHYTEDLRLEDVAALVYLSPYYFSKLFKKYQGIGFNAYVNQLRMESARQMLEQSDWPIATIARNLGFSQASYFCKVFRQTYRITPQAYREQHMLPPENKDIVALYN</sequence>
<dbReference type="RefSeq" id="WP_136988314.1">
    <property type="nucleotide sequence ID" value="NZ_SZPQ01000002.1"/>
</dbReference>
<feature type="domain" description="HTH araC/xylS-type" evidence="4">
    <location>
        <begin position="194"/>
        <end position="292"/>
    </location>
</feature>
<dbReference type="InterPro" id="IPR009057">
    <property type="entry name" value="Homeodomain-like_sf"/>
</dbReference>
<protein>
    <submittedName>
        <fullName evidence="5">AraC family transcriptional regulator</fullName>
    </submittedName>
</protein>
<dbReference type="SMART" id="SM00342">
    <property type="entry name" value="HTH_ARAC"/>
    <property type="match status" value="1"/>
</dbReference>
<dbReference type="InterPro" id="IPR018771">
    <property type="entry name" value="PocR_dom"/>
</dbReference>
<keyword evidence="1" id="KW-0805">Transcription regulation</keyword>
<dbReference type="Gene3D" id="1.10.10.60">
    <property type="entry name" value="Homeodomain-like"/>
    <property type="match status" value="2"/>
</dbReference>
<keyword evidence="2" id="KW-0238">DNA-binding</keyword>
<dbReference type="PANTHER" id="PTHR43280">
    <property type="entry name" value="ARAC-FAMILY TRANSCRIPTIONAL REGULATOR"/>
    <property type="match status" value="1"/>
</dbReference>